<dbReference type="RefSeq" id="WP_339094543.1">
    <property type="nucleotide sequence ID" value="NZ_LR743508.1"/>
</dbReference>
<dbReference type="AlphaFoldDB" id="A0A679JB93"/>
<organism evidence="2">
    <name type="scientific">Variovorax paradoxus</name>
    <dbReference type="NCBI Taxonomy" id="34073"/>
    <lineage>
        <taxon>Bacteria</taxon>
        <taxon>Pseudomonadati</taxon>
        <taxon>Pseudomonadota</taxon>
        <taxon>Betaproteobacteria</taxon>
        <taxon>Burkholderiales</taxon>
        <taxon>Comamonadaceae</taxon>
        <taxon>Variovorax</taxon>
    </lineage>
</organism>
<proteinExistence type="predicted"/>
<gene>
    <name evidence="2" type="ORF">VVAX_06457</name>
</gene>
<evidence type="ECO:0000256" key="1">
    <source>
        <dbReference type="SAM" id="SignalP"/>
    </source>
</evidence>
<reference evidence="2" key="1">
    <citation type="submission" date="2019-12" db="EMBL/GenBank/DDBJ databases">
        <authorList>
            <person name="Cremers G."/>
        </authorList>
    </citation>
    <scope>NUCLEOTIDE SEQUENCE</scope>
    <source>
        <strain evidence="2">Vvax</strain>
    </source>
</reference>
<dbReference type="EMBL" id="LR743508">
    <property type="protein sequence ID" value="CAA2110197.1"/>
    <property type="molecule type" value="Genomic_DNA"/>
</dbReference>
<sequence>MRPLRARSLLPALFLLCAPVFGAQAAGFRKGPVCSFDAKAVQLRAGLCVAFDAGAYATQHSYEEAGELSCSSSGDAPCPTLRVLSRVTGKTIARTFAPPPRSSLADPSDACVIDTIAVNRSGTRFALKGQGRDCFGGTARFSVEDVYELKNGAPVLVRKNGAYMR</sequence>
<name>A0A679JB93_VARPD</name>
<feature type="signal peptide" evidence="1">
    <location>
        <begin position="1"/>
        <end position="25"/>
    </location>
</feature>
<feature type="chain" id="PRO_5025497458" evidence="1">
    <location>
        <begin position="26"/>
        <end position="165"/>
    </location>
</feature>
<protein>
    <submittedName>
        <fullName evidence="2">Uncharacterized protein</fullName>
    </submittedName>
</protein>
<accession>A0A679JB93</accession>
<keyword evidence="1" id="KW-0732">Signal</keyword>
<evidence type="ECO:0000313" key="2">
    <source>
        <dbReference type="EMBL" id="CAA2110197.1"/>
    </source>
</evidence>